<dbReference type="Proteomes" id="UP000261223">
    <property type="component" value="Unassembled WGS sequence"/>
</dbReference>
<sequence length="614" mass="69745">MSMEKYNKEQIRNRMLKYAAAFWGIKKAENFDPVVKLMLEALSNELYMLGEDFTAIETRLLEKTARILTPDILTSALPAHGVVHASPIEPGYLITKESGMYYENDLLTQKLSAGSISFYPACDTLLYKADVKYMVCDDILYQVDHTLSKTMIARTETRTPARTVWLGLAVDDSLTDLENISFYLDFPNLTESYEYLFLLPCTEWSAGGTPIRMEPGIYEKSRLPEESTRAFFRNYDVMSVIDKEVMDLYNKHFLRVSQPVPLNEVDKEPLPKALSSCFGERVREKMQEKLVWVKIVFPAHFTPEILEELHAGINIVPVENKLLHEQTTSLEDTFRVIPLRTGNYESLLSVHSVKDSDGKSYHELQYPVPGSTESYGTYSIRKGGCERFDSRSAKELLGYLLDLLDDETHAFHAVSSVKLQALAGQMEQLTAQLKQATDNMNEYRETPYYLMIDQMSGKGQVTVKYWTTHCETGNQIQAGVELSPYATTYLDPKTLALVSTTYGGKQAPKNRELIDIYKYGIISHGRVLTQNDIASFCKKELGELLLRTEIRNGVEISPVPTEGLIRTKEVHLVLGTKLDGPSQEKQMKDSLHTRLSACSPDTFNYRIFIEYNNA</sequence>
<gene>
    <name evidence="2" type="ORF">DXC34_06805</name>
</gene>
<dbReference type="RefSeq" id="WP_117741545.1">
    <property type="nucleotide sequence ID" value="NZ_QSSV01000007.1"/>
</dbReference>
<dbReference type="EMBL" id="QSSV01000007">
    <property type="protein sequence ID" value="RGM13985.1"/>
    <property type="molecule type" value="Genomic_DNA"/>
</dbReference>
<protein>
    <submittedName>
        <fullName evidence="2">Flagellar protein FlgN</fullName>
    </submittedName>
</protein>
<keyword evidence="2" id="KW-0282">Flagellum</keyword>
<proteinExistence type="predicted"/>
<feature type="coiled-coil region" evidence="1">
    <location>
        <begin position="419"/>
        <end position="446"/>
    </location>
</feature>
<evidence type="ECO:0000313" key="2">
    <source>
        <dbReference type="EMBL" id="RGM13985.1"/>
    </source>
</evidence>
<reference evidence="2 3" key="1">
    <citation type="submission" date="2018-08" db="EMBL/GenBank/DDBJ databases">
        <title>A genome reference for cultivated species of the human gut microbiota.</title>
        <authorList>
            <person name="Zou Y."/>
            <person name="Xue W."/>
            <person name="Luo G."/>
        </authorList>
    </citation>
    <scope>NUCLEOTIDE SEQUENCE [LARGE SCALE GENOMIC DNA]</scope>
    <source>
        <strain evidence="2 3">TF03-6</strain>
    </source>
</reference>
<keyword evidence="2" id="KW-0969">Cilium</keyword>
<comment type="caution">
    <text evidence="2">The sequence shown here is derived from an EMBL/GenBank/DDBJ whole genome shotgun (WGS) entry which is preliminary data.</text>
</comment>
<name>A0A3E4UQA8_BACSE</name>
<accession>A0A3E4UQA8</accession>
<keyword evidence="1" id="KW-0175">Coiled coil</keyword>
<keyword evidence="2" id="KW-0966">Cell projection</keyword>
<organism evidence="2 3">
    <name type="scientific">Bacteroides stercoris</name>
    <dbReference type="NCBI Taxonomy" id="46506"/>
    <lineage>
        <taxon>Bacteria</taxon>
        <taxon>Pseudomonadati</taxon>
        <taxon>Bacteroidota</taxon>
        <taxon>Bacteroidia</taxon>
        <taxon>Bacteroidales</taxon>
        <taxon>Bacteroidaceae</taxon>
        <taxon>Bacteroides</taxon>
    </lineage>
</organism>
<evidence type="ECO:0000256" key="1">
    <source>
        <dbReference type="SAM" id="Coils"/>
    </source>
</evidence>
<dbReference type="AlphaFoldDB" id="A0A3E4UQA8"/>
<evidence type="ECO:0000313" key="3">
    <source>
        <dbReference type="Proteomes" id="UP000261223"/>
    </source>
</evidence>